<evidence type="ECO:0000313" key="5">
    <source>
        <dbReference type="EMBL" id="THH20506.1"/>
    </source>
</evidence>
<comment type="caution">
    <text evidence="5">The sequence shown here is derived from an EMBL/GenBank/DDBJ whole genome shotgun (WGS) entry which is preliminary data.</text>
</comment>
<dbReference type="SMART" id="SM00906">
    <property type="entry name" value="Fungal_trans"/>
    <property type="match status" value="1"/>
</dbReference>
<keyword evidence="2" id="KW-0539">Nucleus</keyword>
<feature type="domain" description="Xylanolytic transcriptional activator regulatory" evidence="4">
    <location>
        <begin position="311"/>
        <end position="384"/>
    </location>
</feature>
<comment type="subcellular location">
    <subcellularLocation>
        <location evidence="1">Nucleus</location>
    </subcellularLocation>
</comment>
<dbReference type="AlphaFoldDB" id="A0A4S4M5I3"/>
<reference evidence="5 6" key="1">
    <citation type="submission" date="2019-02" db="EMBL/GenBank/DDBJ databases">
        <title>Genome sequencing of the rare red list fungi Bondarzewia mesenterica.</title>
        <authorList>
            <person name="Buettner E."/>
            <person name="Kellner H."/>
        </authorList>
    </citation>
    <scope>NUCLEOTIDE SEQUENCE [LARGE SCALE GENOMIC DNA]</scope>
    <source>
        <strain evidence="5 6">DSM 108281</strain>
    </source>
</reference>
<proteinExistence type="predicted"/>
<dbReference type="InterPro" id="IPR007219">
    <property type="entry name" value="XnlR_reg_dom"/>
</dbReference>
<feature type="compositionally biased region" description="Polar residues" evidence="3">
    <location>
        <begin position="632"/>
        <end position="649"/>
    </location>
</feature>
<evidence type="ECO:0000313" key="6">
    <source>
        <dbReference type="Proteomes" id="UP000310158"/>
    </source>
</evidence>
<evidence type="ECO:0000256" key="3">
    <source>
        <dbReference type="SAM" id="MobiDB-lite"/>
    </source>
</evidence>
<gene>
    <name evidence="5" type="ORF">EW146_g857</name>
</gene>
<dbReference type="Proteomes" id="UP000310158">
    <property type="component" value="Unassembled WGS sequence"/>
</dbReference>
<dbReference type="GO" id="GO:0005634">
    <property type="term" value="C:nucleus"/>
    <property type="evidence" value="ECO:0007669"/>
    <property type="project" value="UniProtKB-SubCell"/>
</dbReference>
<feature type="region of interest" description="Disordered" evidence="3">
    <location>
        <begin position="79"/>
        <end position="104"/>
    </location>
</feature>
<organism evidence="5 6">
    <name type="scientific">Bondarzewia mesenterica</name>
    <dbReference type="NCBI Taxonomy" id="1095465"/>
    <lineage>
        <taxon>Eukaryota</taxon>
        <taxon>Fungi</taxon>
        <taxon>Dikarya</taxon>
        <taxon>Basidiomycota</taxon>
        <taxon>Agaricomycotina</taxon>
        <taxon>Agaricomycetes</taxon>
        <taxon>Russulales</taxon>
        <taxon>Bondarzewiaceae</taxon>
        <taxon>Bondarzewia</taxon>
    </lineage>
</organism>
<dbReference type="EMBL" id="SGPL01000020">
    <property type="protein sequence ID" value="THH20506.1"/>
    <property type="molecule type" value="Genomic_DNA"/>
</dbReference>
<name>A0A4S4M5I3_9AGAM</name>
<dbReference type="GO" id="GO:0006351">
    <property type="term" value="P:DNA-templated transcription"/>
    <property type="evidence" value="ECO:0007669"/>
    <property type="project" value="InterPro"/>
</dbReference>
<evidence type="ECO:0000256" key="1">
    <source>
        <dbReference type="ARBA" id="ARBA00004123"/>
    </source>
</evidence>
<protein>
    <recommendedName>
        <fullName evidence="4">Xylanolytic transcriptional activator regulatory domain-containing protein</fullName>
    </recommendedName>
</protein>
<feature type="region of interest" description="Disordered" evidence="3">
    <location>
        <begin position="626"/>
        <end position="658"/>
    </location>
</feature>
<keyword evidence="6" id="KW-1185">Reference proteome</keyword>
<evidence type="ECO:0000256" key="2">
    <source>
        <dbReference type="ARBA" id="ARBA00023242"/>
    </source>
</evidence>
<dbReference type="PANTHER" id="PTHR31001">
    <property type="entry name" value="UNCHARACTERIZED TRANSCRIPTIONAL REGULATORY PROTEIN"/>
    <property type="match status" value="1"/>
</dbReference>
<dbReference type="Pfam" id="PF04082">
    <property type="entry name" value="Fungal_trans"/>
    <property type="match status" value="1"/>
</dbReference>
<accession>A0A4S4M5I3</accession>
<sequence>MPTVPCETCTKRGCAAICPNGALATGKANNKYVLANTEELHAKIDVLTGRIRELEVGLAALQGTISDETHPLLKEDRMKYRNSPPTQSGGASPQNATEAPRDDADEDGVIEAFGMERKAIRSSLEPRPGQKSVIITYIIQASKLMPKIPHIPSTRLHPRIVELMYPELEGDKIDPEVKRLVYASLPPLSEAFDMCEIFLAMTEYLPTSITRKQLFDEILTLAYQSPPVNSLRSIHALSLLFIVFALAKQFDISARNYHMEAYDYFLLSRVTLSFDSPVQSSTVLAVQVMCYMAQYLELTDSSFCPTGSSRAWVYLGYAVKLAHSIGLHFKSTRWNLSEEESQRRSRVFWHLLCVDTWNSFSFGRPPTTMPLFIDCDLPPETEECVKADGTKDIGYHRWGYLYCQLLHTVMSTAFGAKSPQYTTILELDRKIRDFIVPEFLIPPRDGNFDDPSADILVKRWMVYSNKEWTLLNLHRAYFAQALRERPEDPLKHKYAPSVMAIYRSGYRVIEFGQRGMGALPQSLFRSNFAWSKVLSATIVMCLLVSHAPSSSLAPAALEELDRACSFFEDAANNGSRPAAEHLDAIRSLHRQGHEAMDKTRSQDEQPLSAIELQRLGGGTQVISHLSRPFPGTLSSTAKDLGQEQPQYSNPSPPNLADEQLHPTIVSDIQAFETFAMPSSSSSTIPNQSAPSIFNLFDFPSAGYSQPGDAQSLQQTFGFADMSPFAMNGFAGPGTYPGVGQQDVFGATSSGHGQTPYILDATWQDFVEQLGF</sequence>
<dbReference type="GO" id="GO:0003677">
    <property type="term" value="F:DNA binding"/>
    <property type="evidence" value="ECO:0007669"/>
    <property type="project" value="InterPro"/>
</dbReference>
<dbReference type="GO" id="GO:0008270">
    <property type="term" value="F:zinc ion binding"/>
    <property type="evidence" value="ECO:0007669"/>
    <property type="project" value="InterPro"/>
</dbReference>
<feature type="compositionally biased region" description="Polar residues" evidence="3">
    <location>
        <begin position="83"/>
        <end position="97"/>
    </location>
</feature>
<evidence type="ECO:0000259" key="4">
    <source>
        <dbReference type="SMART" id="SM00906"/>
    </source>
</evidence>
<dbReference type="InterPro" id="IPR050613">
    <property type="entry name" value="Sec_Metabolite_Reg"/>
</dbReference>
<dbReference type="CDD" id="cd12148">
    <property type="entry name" value="fungal_TF_MHR"/>
    <property type="match status" value="1"/>
</dbReference>
<dbReference type="OrthoDB" id="424974at2759"/>